<evidence type="ECO:0000313" key="1">
    <source>
        <dbReference type="EMBL" id="MFC4560156.1"/>
    </source>
</evidence>
<dbReference type="Proteomes" id="UP001595989">
    <property type="component" value="Unassembled WGS sequence"/>
</dbReference>
<keyword evidence="2" id="KW-1185">Reference proteome</keyword>
<gene>
    <name evidence="1" type="ORF">ACFO3D_18520</name>
</gene>
<proteinExistence type="predicted"/>
<accession>A0ABV9DN38</accession>
<evidence type="ECO:0000313" key="2">
    <source>
        <dbReference type="Proteomes" id="UP001595989"/>
    </source>
</evidence>
<reference evidence="2" key="1">
    <citation type="journal article" date="2019" name="Int. J. Syst. Evol. Microbiol.">
        <title>The Global Catalogue of Microorganisms (GCM) 10K type strain sequencing project: providing services to taxonomists for standard genome sequencing and annotation.</title>
        <authorList>
            <consortium name="The Broad Institute Genomics Platform"/>
            <consortium name="The Broad Institute Genome Sequencing Center for Infectious Disease"/>
            <person name="Wu L."/>
            <person name="Ma J."/>
        </authorList>
    </citation>
    <scope>NUCLEOTIDE SEQUENCE [LARGE SCALE GENOMIC DNA]</scope>
    <source>
        <strain evidence="2">CGMCC 4.7426</strain>
    </source>
</reference>
<dbReference type="EMBL" id="JBHSFU010000015">
    <property type="protein sequence ID" value="MFC4560156.1"/>
    <property type="molecule type" value="Genomic_DNA"/>
</dbReference>
<sequence length="267" mass="31294">MAKKEYIIAGLLAVSLIFNYVTWSQLQEVMEQQFTYATQQQVNEARDEIYFLHDQINQIKQERAWIQDSSFEFNRESSDFYNANLEGQWTFKQLKQDQTPYLLLKKEDAEWKEIKLDKLSGLTYGTVMKLSTESNYQYKLTAKGPTSQSTEVRSVPYHLYGIPRVEVKYAKSGTSENGVIFDFMAIVDPNPVFEEMVPEEIFVELQRDGEPVQKVKLVPSKKEDNVWKVNWTAEDIKSLEDYKLFTIAKFSNGFTKREEVKRFGMEF</sequence>
<comment type="caution">
    <text evidence="1">The sequence shown here is derived from an EMBL/GenBank/DDBJ whole genome shotgun (WGS) entry which is preliminary data.</text>
</comment>
<dbReference type="RefSeq" id="WP_390299742.1">
    <property type="nucleotide sequence ID" value="NZ_JBHSFU010000015.1"/>
</dbReference>
<protein>
    <submittedName>
        <fullName evidence="1">Uncharacterized protein</fullName>
    </submittedName>
</protein>
<name>A0ABV9DN38_9BACI</name>
<organism evidence="1 2">
    <name type="scientific">Virgibacillus kekensis</name>
    <dbReference type="NCBI Taxonomy" id="202261"/>
    <lineage>
        <taxon>Bacteria</taxon>
        <taxon>Bacillati</taxon>
        <taxon>Bacillota</taxon>
        <taxon>Bacilli</taxon>
        <taxon>Bacillales</taxon>
        <taxon>Bacillaceae</taxon>
        <taxon>Virgibacillus</taxon>
    </lineage>
</organism>